<dbReference type="InterPro" id="IPR034085">
    <property type="entry name" value="TOG"/>
</dbReference>
<feature type="compositionally biased region" description="Basic and acidic residues" evidence="1">
    <location>
        <begin position="56"/>
        <end position="79"/>
    </location>
</feature>
<protein>
    <recommendedName>
        <fullName evidence="2">TOG domain-containing protein</fullName>
    </recommendedName>
</protein>
<accession>A0A8K1CIK9</accession>
<evidence type="ECO:0000259" key="2">
    <source>
        <dbReference type="SMART" id="SM01349"/>
    </source>
</evidence>
<reference evidence="3" key="1">
    <citation type="submission" date="2019-03" db="EMBL/GenBank/DDBJ databases">
        <title>Long read genome sequence of the mycoparasitic Pythium oligandrum ATCC 38472 isolated from sugarbeet rhizosphere.</title>
        <authorList>
            <person name="Gaulin E."/>
        </authorList>
    </citation>
    <scope>NUCLEOTIDE SEQUENCE</scope>
    <source>
        <strain evidence="3">ATCC 38472_TT</strain>
    </source>
</reference>
<feature type="domain" description="TOG" evidence="2">
    <location>
        <begin position="157"/>
        <end position="395"/>
    </location>
</feature>
<dbReference type="Gene3D" id="1.25.10.10">
    <property type="entry name" value="Leucine-rich Repeat Variant"/>
    <property type="match status" value="1"/>
</dbReference>
<feature type="region of interest" description="Disordered" evidence="1">
    <location>
        <begin position="46"/>
        <end position="117"/>
    </location>
</feature>
<dbReference type="EMBL" id="SPLM01000041">
    <property type="protein sequence ID" value="TMW64087.1"/>
    <property type="molecule type" value="Genomic_DNA"/>
</dbReference>
<name>A0A8K1CIK9_PYTOL</name>
<organism evidence="3 4">
    <name type="scientific">Pythium oligandrum</name>
    <name type="common">Mycoparasitic fungus</name>
    <dbReference type="NCBI Taxonomy" id="41045"/>
    <lineage>
        <taxon>Eukaryota</taxon>
        <taxon>Sar</taxon>
        <taxon>Stramenopiles</taxon>
        <taxon>Oomycota</taxon>
        <taxon>Peronosporomycetes</taxon>
        <taxon>Pythiales</taxon>
        <taxon>Pythiaceae</taxon>
        <taxon>Pythium</taxon>
    </lineage>
</organism>
<dbReference type="GO" id="GO:0008017">
    <property type="term" value="F:microtubule binding"/>
    <property type="evidence" value="ECO:0007669"/>
    <property type="project" value="TreeGrafter"/>
</dbReference>
<evidence type="ECO:0000256" key="1">
    <source>
        <dbReference type="SAM" id="MobiDB-lite"/>
    </source>
</evidence>
<dbReference type="OrthoDB" id="63891at2759"/>
<dbReference type="Pfam" id="PF12348">
    <property type="entry name" value="CLASP_N"/>
    <property type="match status" value="1"/>
</dbReference>
<comment type="caution">
    <text evidence="3">The sequence shown here is derived from an EMBL/GenBank/DDBJ whole genome shotgun (WGS) entry which is preliminary data.</text>
</comment>
<keyword evidence="4" id="KW-1185">Reference proteome</keyword>
<dbReference type="InterPro" id="IPR016024">
    <property type="entry name" value="ARM-type_fold"/>
</dbReference>
<dbReference type="InterPro" id="IPR024395">
    <property type="entry name" value="CLASP_N_dom"/>
</dbReference>
<dbReference type="PANTHER" id="PTHR21567">
    <property type="entry name" value="CLASP"/>
    <property type="match status" value="1"/>
</dbReference>
<dbReference type="SUPFAM" id="SSF48371">
    <property type="entry name" value="ARM repeat"/>
    <property type="match status" value="1"/>
</dbReference>
<dbReference type="GO" id="GO:0005881">
    <property type="term" value="C:cytoplasmic microtubule"/>
    <property type="evidence" value="ECO:0007669"/>
    <property type="project" value="TreeGrafter"/>
</dbReference>
<dbReference type="Proteomes" id="UP000794436">
    <property type="component" value="Unassembled WGS sequence"/>
</dbReference>
<evidence type="ECO:0000313" key="4">
    <source>
        <dbReference type="Proteomes" id="UP000794436"/>
    </source>
</evidence>
<dbReference type="GO" id="GO:0000226">
    <property type="term" value="P:microtubule cytoskeleton organization"/>
    <property type="evidence" value="ECO:0007669"/>
    <property type="project" value="TreeGrafter"/>
</dbReference>
<dbReference type="AlphaFoldDB" id="A0A8K1CIK9"/>
<evidence type="ECO:0000313" key="3">
    <source>
        <dbReference type="EMBL" id="TMW64087.1"/>
    </source>
</evidence>
<gene>
    <name evidence="3" type="ORF">Poli38472_014204</name>
</gene>
<sequence>MSPIVVIGTDFQAAPLATIALRRCMTSLFRLTRSALKRFNADGLCSGGTSAPPAFEDPRKTPNKTADPERLVTEYHEFQQGETSSKRRRVSRSSGSERRTETTTSETSENNELPIAELTLAKEEKRLEGAPEGELYVVTVLTREEIKPSTELESEIDLLHAVLTASTSSMSTKSSDHESVSWAREYAAIDTIRRLAIHHREKLDEVLDQVLTGIVCPSAVNLRSAMARNALLCIQDIVLCLGSDASRHFDEFIPLLLGRTVNEKQFIRDLAREGLDACLGQCAGEQLLRNLLQVAAVEKNAQVVSCAGVYASKCVDKMDKTVLKSFVTEGHESFFEDMSTLLNCKVVECKAATRKTLQHVRAACGEKEFTEAVKSKLSGTAQFEVLKASEERKPVVAKSGIPKLSMRERMMQMKRQQHEQLQRGDALNDVEIVVSAPAPRVTIESGR</sequence>
<proteinExistence type="predicted"/>
<dbReference type="InterPro" id="IPR011989">
    <property type="entry name" value="ARM-like"/>
</dbReference>
<dbReference type="SMART" id="SM01349">
    <property type="entry name" value="TOG"/>
    <property type="match status" value="1"/>
</dbReference>